<dbReference type="GO" id="GO:0003755">
    <property type="term" value="F:peptidyl-prolyl cis-trans isomerase activity"/>
    <property type="evidence" value="ECO:0007669"/>
    <property type="project" value="UniProtKB-EC"/>
</dbReference>
<evidence type="ECO:0000256" key="2">
    <source>
        <dbReference type="ARBA" id="ARBA00007656"/>
    </source>
</evidence>
<dbReference type="EC" id="5.2.1.8" evidence="3"/>
<dbReference type="PANTHER" id="PTHR47245:SF2">
    <property type="entry name" value="PEPTIDYL-PROLYL CIS-TRANS ISOMERASE HP_0175-RELATED"/>
    <property type="match status" value="1"/>
</dbReference>
<evidence type="ECO:0000256" key="6">
    <source>
        <dbReference type="PROSITE-ProRule" id="PRU00278"/>
    </source>
</evidence>
<dbReference type="PROSITE" id="PS01096">
    <property type="entry name" value="PPIC_PPIASE_1"/>
    <property type="match status" value="1"/>
</dbReference>
<evidence type="ECO:0000256" key="1">
    <source>
        <dbReference type="ARBA" id="ARBA00000971"/>
    </source>
</evidence>
<dbReference type="Gene3D" id="1.10.8.1040">
    <property type="match status" value="1"/>
</dbReference>
<keyword evidence="9" id="KW-1185">Reference proteome</keyword>
<dbReference type="Proteomes" id="UP001224516">
    <property type="component" value="Unassembled WGS sequence"/>
</dbReference>
<feature type="domain" description="PpiC" evidence="7">
    <location>
        <begin position="275"/>
        <end position="366"/>
    </location>
</feature>
<protein>
    <recommendedName>
        <fullName evidence="3">peptidylprolyl isomerase</fullName>
        <ecNumber evidence="3">5.2.1.8</ecNumber>
    </recommendedName>
</protein>
<comment type="catalytic activity">
    <reaction evidence="1">
        <text>[protein]-peptidylproline (omega=180) = [protein]-peptidylproline (omega=0)</text>
        <dbReference type="Rhea" id="RHEA:16237"/>
        <dbReference type="Rhea" id="RHEA-COMP:10747"/>
        <dbReference type="Rhea" id="RHEA-COMP:10748"/>
        <dbReference type="ChEBI" id="CHEBI:83833"/>
        <dbReference type="ChEBI" id="CHEBI:83834"/>
        <dbReference type="EC" id="5.2.1.8"/>
    </reaction>
</comment>
<evidence type="ECO:0000313" key="9">
    <source>
        <dbReference type="Proteomes" id="UP001224516"/>
    </source>
</evidence>
<dbReference type="InterPro" id="IPR050245">
    <property type="entry name" value="PrsA_foldase"/>
</dbReference>
<accession>A0ABU8UYX9</accession>
<sequence length="405" mass="44778">MASRSQNAPPNSIQYGMRRTGEMFQLQYAELDQSARGLGAANKAAQRAGAILQRESCGAVFMRRQESMQRLVALAELRMRAWPRLLYRNGMNMMDGWPSRRFPAVLPADGQSIQAALALLAGSGTMHLLQDNPNAYPDKETLMHKPSRLALTACLLALFAAPTAFAADAPVATVNGVAIPQSRMDLILKSQEEHGAKDSPELRQQIRDFLVTNEVLVQEAKKQGIDKSDAVKQELEMAQRGVLLNAFQQNFLKINVISDDQLKAEYDRLKAATPSKEYHARHILVKTEKEANAILAQLKKGKSFDALAKAKSDDLGSKNSGGDLGWSDPGQYVKEFGDAMVALKPGEITQTPVKSQYGYHIIKLEGVREAEGPKFEDVKPQLQQEMQRTAFDKMIQDLKGKAKVE</sequence>
<dbReference type="InterPro" id="IPR023058">
    <property type="entry name" value="PPIase_PpiC_CS"/>
</dbReference>
<evidence type="ECO:0000256" key="5">
    <source>
        <dbReference type="ARBA" id="ARBA00023235"/>
    </source>
</evidence>
<reference evidence="8 9" key="1">
    <citation type="submission" date="2023-12" db="EMBL/GenBank/DDBJ databases">
        <title>Evaluation and characterization of a potential secondary metabolite violacein from indigenous Chromobacterium amazonense SAM215.</title>
        <authorList>
            <person name="Tarafdar M.R."/>
            <person name="Abedin S.M."/>
            <person name="Atiqua A."/>
            <person name="Saha A."/>
            <person name="Khan S.N."/>
        </authorList>
    </citation>
    <scope>NUCLEOTIDE SEQUENCE [LARGE SCALE GENOMIC DNA]</scope>
    <source>
        <strain evidence="8 9">SAM215</strain>
    </source>
</reference>
<evidence type="ECO:0000313" key="8">
    <source>
        <dbReference type="EMBL" id="MEJ8674098.1"/>
    </source>
</evidence>
<organism evidence="8 9">
    <name type="scientific">Chromobacterium amazonense</name>
    <dbReference type="NCBI Taxonomy" id="1382803"/>
    <lineage>
        <taxon>Bacteria</taxon>
        <taxon>Pseudomonadati</taxon>
        <taxon>Pseudomonadota</taxon>
        <taxon>Betaproteobacteria</taxon>
        <taxon>Neisseriales</taxon>
        <taxon>Chromobacteriaceae</taxon>
        <taxon>Chromobacterium</taxon>
    </lineage>
</organism>
<dbReference type="EMBL" id="JAVFJF020000007">
    <property type="protein sequence ID" value="MEJ8674098.1"/>
    <property type="molecule type" value="Genomic_DNA"/>
</dbReference>
<comment type="caution">
    <text evidence="8">The sequence shown here is derived from an EMBL/GenBank/DDBJ whole genome shotgun (WGS) entry which is preliminary data.</text>
</comment>
<dbReference type="SUPFAM" id="SSF54534">
    <property type="entry name" value="FKBP-like"/>
    <property type="match status" value="1"/>
</dbReference>
<gene>
    <name evidence="8" type="ORF">QCL97_005115</name>
</gene>
<comment type="similarity">
    <text evidence="2">Belongs to the PpiC/parvulin rotamase family.</text>
</comment>
<dbReference type="InterPro" id="IPR046357">
    <property type="entry name" value="PPIase_dom_sf"/>
</dbReference>
<keyword evidence="5 6" id="KW-0413">Isomerase</keyword>
<dbReference type="SUPFAM" id="SSF109998">
    <property type="entry name" value="Triger factor/SurA peptide-binding domain-like"/>
    <property type="match status" value="1"/>
</dbReference>
<dbReference type="Pfam" id="PF00639">
    <property type="entry name" value="Rotamase"/>
    <property type="match status" value="1"/>
</dbReference>
<dbReference type="InterPro" id="IPR027304">
    <property type="entry name" value="Trigger_fact/SurA_dom_sf"/>
</dbReference>
<dbReference type="RefSeq" id="WP_307910384.1">
    <property type="nucleotide sequence ID" value="NZ_JAVFJF020000007.1"/>
</dbReference>
<keyword evidence="4 6" id="KW-0697">Rotamase</keyword>
<name>A0ABU8UYX9_9NEIS</name>
<dbReference type="Gene3D" id="3.10.50.40">
    <property type="match status" value="1"/>
</dbReference>
<dbReference type="PANTHER" id="PTHR47245">
    <property type="entry name" value="PEPTIDYLPROLYL ISOMERASE"/>
    <property type="match status" value="1"/>
</dbReference>
<evidence type="ECO:0000259" key="7">
    <source>
        <dbReference type="PROSITE" id="PS50198"/>
    </source>
</evidence>
<dbReference type="PROSITE" id="PS50198">
    <property type="entry name" value="PPIC_PPIASE_2"/>
    <property type="match status" value="1"/>
</dbReference>
<evidence type="ECO:0000256" key="4">
    <source>
        <dbReference type="ARBA" id="ARBA00023110"/>
    </source>
</evidence>
<proteinExistence type="inferred from homology"/>
<dbReference type="InterPro" id="IPR000297">
    <property type="entry name" value="PPIase_PpiC"/>
</dbReference>
<evidence type="ECO:0000256" key="3">
    <source>
        <dbReference type="ARBA" id="ARBA00013194"/>
    </source>
</evidence>